<dbReference type="Proteomes" id="UP000752696">
    <property type="component" value="Unassembled WGS sequence"/>
</dbReference>
<keyword evidence="2" id="KW-1185">Reference proteome</keyword>
<evidence type="ECO:0000313" key="2">
    <source>
        <dbReference type="Proteomes" id="UP000752696"/>
    </source>
</evidence>
<organism evidence="1 2">
    <name type="scientific">Heterotrigona itama</name>
    <dbReference type="NCBI Taxonomy" id="395501"/>
    <lineage>
        <taxon>Eukaryota</taxon>
        <taxon>Metazoa</taxon>
        <taxon>Ecdysozoa</taxon>
        <taxon>Arthropoda</taxon>
        <taxon>Hexapoda</taxon>
        <taxon>Insecta</taxon>
        <taxon>Pterygota</taxon>
        <taxon>Neoptera</taxon>
        <taxon>Endopterygota</taxon>
        <taxon>Hymenoptera</taxon>
        <taxon>Apocrita</taxon>
        <taxon>Aculeata</taxon>
        <taxon>Apoidea</taxon>
        <taxon>Anthophila</taxon>
        <taxon>Apidae</taxon>
        <taxon>Heterotrigona</taxon>
    </lineage>
</organism>
<comment type="caution">
    <text evidence="1">The sequence shown here is derived from an EMBL/GenBank/DDBJ whole genome shotgun (WGS) entry which is preliminary data.</text>
</comment>
<feature type="non-terminal residue" evidence="1">
    <location>
        <position position="1"/>
    </location>
</feature>
<evidence type="ECO:0000313" key="1">
    <source>
        <dbReference type="EMBL" id="CAD1472361.1"/>
    </source>
</evidence>
<name>A0A6V7H2Y1_9HYME</name>
<protein>
    <submittedName>
        <fullName evidence="1">Uncharacterized protein</fullName>
    </submittedName>
</protein>
<sequence>MLLIICYPSSKISYFIDEILNPYFSINWPSMILIRYTLERQDAFQRKFHIRQTKSDRERQRGRERWIDRQIYSWYTYAFLQVQARGRKDDLRPTKPVKRKWQSVIPPL</sequence>
<gene>
    <name evidence="1" type="ORF">MHI_LOCUS290297</name>
</gene>
<accession>A0A6V7H2Y1</accession>
<proteinExistence type="predicted"/>
<reference evidence="1" key="1">
    <citation type="submission" date="2020-07" db="EMBL/GenBank/DDBJ databases">
        <authorList>
            <person name="Nazaruddin N."/>
        </authorList>
    </citation>
    <scope>NUCLEOTIDE SEQUENCE</scope>
</reference>
<feature type="non-terminal residue" evidence="1">
    <location>
        <position position="108"/>
    </location>
</feature>
<dbReference type="AlphaFoldDB" id="A0A6V7H2Y1"/>
<dbReference type="EMBL" id="CAJDYZ010005269">
    <property type="protein sequence ID" value="CAD1472361.1"/>
    <property type="molecule type" value="Genomic_DNA"/>
</dbReference>